<organism evidence="2 3">
    <name type="scientific">Actinophytocola glycyrrhizae</name>
    <dbReference type="NCBI Taxonomy" id="2044873"/>
    <lineage>
        <taxon>Bacteria</taxon>
        <taxon>Bacillati</taxon>
        <taxon>Actinomycetota</taxon>
        <taxon>Actinomycetes</taxon>
        <taxon>Pseudonocardiales</taxon>
        <taxon>Pseudonocardiaceae</taxon>
    </lineage>
</organism>
<name>A0ABV9SBQ0_9PSEU</name>
<dbReference type="EMBL" id="JBHSIS010000017">
    <property type="protein sequence ID" value="MFC4857244.1"/>
    <property type="molecule type" value="Genomic_DNA"/>
</dbReference>
<keyword evidence="3" id="KW-1185">Reference proteome</keyword>
<proteinExistence type="predicted"/>
<comment type="caution">
    <text evidence="2">The sequence shown here is derived from an EMBL/GenBank/DDBJ whole genome shotgun (WGS) entry which is preliminary data.</text>
</comment>
<accession>A0ABV9SBQ0</accession>
<reference evidence="3" key="1">
    <citation type="journal article" date="2019" name="Int. J. Syst. Evol. Microbiol.">
        <title>The Global Catalogue of Microorganisms (GCM) 10K type strain sequencing project: providing services to taxonomists for standard genome sequencing and annotation.</title>
        <authorList>
            <consortium name="The Broad Institute Genomics Platform"/>
            <consortium name="The Broad Institute Genome Sequencing Center for Infectious Disease"/>
            <person name="Wu L."/>
            <person name="Ma J."/>
        </authorList>
    </citation>
    <scope>NUCLEOTIDE SEQUENCE [LARGE SCALE GENOMIC DNA]</scope>
    <source>
        <strain evidence="3">ZS-22-S1</strain>
    </source>
</reference>
<protein>
    <submittedName>
        <fullName evidence="2">Uncharacterized protein</fullName>
    </submittedName>
</protein>
<evidence type="ECO:0000313" key="2">
    <source>
        <dbReference type="EMBL" id="MFC4857244.1"/>
    </source>
</evidence>
<dbReference type="Proteomes" id="UP001595859">
    <property type="component" value="Unassembled WGS sequence"/>
</dbReference>
<sequence length="44" mass="5099">MFGQFHLGRDGPAGNGRDDGSQVTRATWEQYLRATRWHEKSLHQ</sequence>
<dbReference type="RefSeq" id="WP_378059231.1">
    <property type="nucleotide sequence ID" value="NZ_JBHSIS010000017.1"/>
</dbReference>
<feature type="region of interest" description="Disordered" evidence="1">
    <location>
        <begin position="1"/>
        <end position="23"/>
    </location>
</feature>
<evidence type="ECO:0000256" key="1">
    <source>
        <dbReference type="SAM" id="MobiDB-lite"/>
    </source>
</evidence>
<gene>
    <name evidence="2" type="ORF">ACFPCV_27425</name>
</gene>
<evidence type="ECO:0000313" key="3">
    <source>
        <dbReference type="Proteomes" id="UP001595859"/>
    </source>
</evidence>